<accession>A0A067RU81</accession>
<dbReference type="Proteomes" id="UP000027135">
    <property type="component" value="Unassembled WGS sequence"/>
</dbReference>
<protein>
    <submittedName>
        <fullName evidence="4">Uncharacterized protein</fullName>
    </submittedName>
</protein>
<dbReference type="eggNOG" id="ENOG502SABD">
    <property type="taxonomic scope" value="Eukaryota"/>
</dbReference>
<feature type="chain" id="PRO_5001648278" evidence="3">
    <location>
        <begin position="22"/>
        <end position="450"/>
    </location>
</feature>
<keyword evidence="3" id="KW-0732">Signal</keyword>
<evidence type="ECO:0000313" key="4">
    <source>
        <dbReference type="EMBL" id="KDR24370.1"/>
    </source>
</evidence>
<reference evidence="4 5" key="1">
    <citation type="journal article" date="2014" name="Nat. Commun.">
        <title>Molecular traces of alternative social organization in a termite genome.</title>
        <authorList>
            <person name="Terrapon N."/>
            <person name="Li C."/>
            <person name="Robertson H.M."/>
            <person name="Ji L."/>
            <person name="Meng X."/>
            <person name="Booth W."/>
            <person name="Chen Z."/>
            <person name="Childers C.P."/>
            <person name="Glastad K.M."/>
            <person name="Gokhale K."/>
            <person name="Gowin J."/>
            <person name="Gronenberg W."/>
            <person name="Hermansen R.A."/>
            <person name="Hu H."/>
            <person name="Hunt B.G."/>
            <person name="Huylmans A.K."/>
            <person name="Khalil S.M."/>
            <person name="Mitchell R.D."/>
            <person name="Munoz-Torres M.C."/>
            <person name="Mustard J.A."/>
            <person name="Pan H."/>
            <person name="Reese J.T."/>
            <person name="Scharf M.E."/>
            <person name="Sun F."/>
            <person name="Vogel H."/>
            <person name="Xiao J."/>
            <person name="Yang W."/>
            <person name="Yang Z."/>
            <person name="Yang Z."/>
            <person name="Zhou J."/>
            <person name="Zhu J."/>
            <person name="Brent C.S."/>
            <person name="Elsik C.G."/>
            <person name="Goodisman M.A."/>
            <person name="Liberles D.A."/>
            <person name="Roe R.M."/>
            <person name="Vargo E.L."/>
            <person name="Vilcinskas A."/>
            <person name="Wang J."/>
            <person name="Bornberg-Bauer E."/>
            <person name="Korb J."/>
            <person name="Zhang G."/>
            <person name="Liebig J."/>
        </authorList>
    </citation>
    <scope>NUCLEOTIDE SEQUENCE [LARGE SCALE GENOMIC DNA]</scope>
    <source>
        <tissue evidence="4">Whole organism</tissue>
    </source>
</reference>
<keyword evidence="1" id="KW-0193">Cuticle</keyword>
<name>A0A067RU81_ZOONE</name>
<proteinExistence type="predicted"/>
<gene>
    <name evidence="4" type="ORF">L798_04321</name>
</gene>
<dbReference type="EMBL" id="KK852415">
    <property type="protein sequence ID" value="KDR24370.1"/>
    <property type="molecule type" value="Genomic_DNA"/>
</dbReference>
<feature type="region of interest" description="Disordered" evidence="2">
    <location>
        <begin position="239"/>
        <end position="333"/>
    </location>
</feature>
<dbReference type="InParanoid" id="A0A067RU81"/>
<evidence type="ECO:0000313" key="5">
    <source>
        <dbReference type="Proteomes" id="UP000027135"/>
    </source>
</evidence>
<feature type="compositionally biased region" description="Polar residues" evidence="2">
    <location>
        <begin position="313"/>
        <end position="322"/>
    </location>
</feature>
<dbReference type="InterPro" id="IPR000618">
    <property type="entry name" value="Insect_cuticle"/>
</dbReference>
<sequence length="450" mass="50714">MEKKCLVIHFVALIFASEAWAQQFNSSPIHSLAKQQVTSSQDTRTGENQKHFRFLTVRIEQNQDTTPVSSTQTFQHSRQNNVVVQERFQQSMQSKTHEGTISLTTPRNIVNVPVPSTASHQSTAGPHSVHQTQSFQQVSPQTQMFQPSRHTQQTFQTSFPVSHQGFQPSTSFPVQQQIPIPIQKTQIPTVQAQRQPLSSAHQQTIQTTNPGTVQIKSTSVQQTVQQAHQFQNTALNGHIQQQTAPPHQQKLTEGTTRSQSSSLQTFQSQQFSPQNEELPQGKSLRKTTSSHIQHSQQERVNEIKASQSQQQQGPQKENVQNEQRADETTLSPEEELFQKQAKNAKYSFDSAINDNIMDNTQIRQEKRNGLELSGLYSYSDGFYKRTVHYKADERGYRVTKEEIEPIGSGPQVNLDGDAVVSTNIGGVNNMYSITAADIQQLREPKEDTEI</sequence>
<dbReference type="Pfam" id="PF00379">
    <property type="entry name" value="Chitin_bind_4"/>
    <property type="match status" value="1"/>
</dbReference>
<dbReference type="GO" id="GO:0042302">
    <property type="term" value="F:structural constituent of cuticle"/>
    <property type="evidence" value="ECO:0007669"/>
    <property type="project" value="UniProtKB-UniRule"/>
</dbReference>
<dbReference type="AlphaFoldDB" id="A0A067RU81"/>
<dbReference type="STRING" id="136037.A0A067RU81"/>
<feature type="compositionally biased region" description="Polar residues" evidence="2">
    <location>
        <begin position="192"/>
        <end position="208"/>
    </location>
</feature>
<evidence type="ECO:0000256" key="2">
    <source>
        <dbReference type="SAM" id="MobiDB-lite"/>
    </source>
</evidence>
<feature type="compositionally biased region" description="Low complexity" evidence="2">
    <location>
        <begin position="258"/>
        <end position="274"/>
    </location>
</feature>
<evidence type="ECO:0000256" key="1">
    <source>
        <dbReference type="PROSITE-ProRule" id="PRU00497"/>
    </source>
</evidence>
<keyword evidence="5" id="KW-1185">Reference proteome</keyword>
<feature type="region of interest" description="Disordered" evidence="2">
    <location>
        <begin position="116"/>
        <end position="141"/>
    </location>
</feature>
<feature type="signal peptide" evidence="3">
    <location>
        <begin position="1"/>
        <end position="21"/>
    </location>
</feature>
<feature type="compositionally biased region" description="Polar residues" evidence="2">
    <location>
        <begin position="286"/>
        <end position="295"/>
    </location>
</feature>
<dbReference type="PROSITE" id="PS51155">
    <property type="entry name" value="CHIT_BIND_RR_2"/>
    <property type="match status" value="1"/>
</dbReference>
<organism evidence="4 5">
    <name type="scientific">Zootermopsis nevadensis</name>
    <name type="common">Dampwood termite</name>
    <dbReference type="NCBI Taxonomy" id="136037"/>
    <lineage>
        <taxon>Eukaryota</taxon>
        <taxon>Metazoa</taxon>
        <taxon>Ecdysozoa</taxon>
        <taxon>Arthropoda</taxon>
        <taxon>Hexapoda</taxon>
        <taxon>Insecta</taxon>
        <taxon>Pterygota</taxon>
        <taxon>Neoptera</taxon>
        <taxon>Polyneoptera</taxon>
        <taxon>Dictyoptera</taxon>
        <taxon>Blattodea</taxon>
        <taxon>Blattoidea</taxon>
        <taxon>Termitoidae</taxon>
        <taxon>Termopsidae</taxon>
        <taxon>Zootermopsis</taxon>
    </lineage>
</organism>
<feature type="compositionally biased region" description="Polar residues" evidence="2">
    <location>
        <begin position="239"/>
        <end position="257"/>
    </location>
</feature>
<evidence type="ECO:0000256" key="3">
    <source>
        <dbReference type="SAM" id="SignalP"/>
    </source>
</evidence>
<dbReference type="OrthoDB" id="8195082at2759"/>
<feature type="region of interest" description="Disordered" evidence="2">
    <location>
        <begin position="186"/>
        <end position="208"/>
    </location>
</feature>